<dbReference type="Pfam" id="PF00656">
    <property type="entry name" value="Peptidase_C14"/>
    <property type="match status" value="1"/>
</dbReference>
<proteinExistence type="predicted"/>
<dbReference type="Gene3D" id="3.40.50.1460">
    <property type="match status" value="1"/>
</dbReference>
<dbReference type="InterPro" id="IPR029030">
    <property type="entry name" value="Caspase-like_dom_sf"/>
</dbReference>
<evidence type="ECO:0000259" key="3">
    <source>
        <dbReference type="Pfam" id="PF14326"/>
    </source>
</evidence>
<accession>A0A848G4C6</accession>
<feature type="domain" description="Peptidase C14 caspase" evidence="2">
    <location>
        <begin position="55"/>
        <end position="274"/>
    </location>
</feature>
<name>A0A848G4C6_9RHOO</name>
<dbReference type="EMBL" id="JABBGA010000006">
    <property type="protein sequence ID" value="NML26020.1"/>
    <property type="molecule type" value="Genomic_DNA"/>
</dbReference>
<gene>
    <name evidence="4" type="ORF">HHL15_09720</name>
</gene>
<evidence type="ECO:0000256" key="1">
    <source>
        <dbReference type="SAM" id="SignalP"/>
    </source>
</evidence>
<dbReference type="InterPro" id="IPR050452">
    <property type="entry name" value="Metacaspase"/>
</dbReference>
<dbReference type="SUPFAM" id="SSF52129">
    <property type="entry name" value="Caspase-like"/>
    <property type="match status" value="1"/>
</dbReference>
<dbReference type="PANTHER" id="PTHR48104">
    <property type="entry name" value="METACASPASE-4"/>
    <property type="match status" value="1"/>
</dbReference>
<dbReference type="GO" id="GO:0005737">
    <property type="term" value="C:cytoplasm"/>
    <property type="evidence" value="ECO:0007669"/>
    <property type="project" value="TreeGrafter"/>
</dbReference>
<organism evidence="4 5">
    <name type="scientific">Zoogloea dura</name>
    <dbReference type="NCBI Taxonomy" id="2728840"/>
    <lineage>
        <taxon>Bacteria</taxon>
        <taxon>Pseudomonadati</taxon>
        <taxon>Pseudomonadota</taxon>
        <taxon>Betaproteobacteria</taxon>
        <taxon>Rhodocyclales</taxon>
        <taxon>Zoogloeaceae</taxon>
        <taxon>Zoogloea</taxon>
    </lineage>
</organism>
<feature type="domain" description="DUF4384" evidence="3">
    <location>
        <begin position="394"/>
        <end position="471"/>
    </location>
</feature>
<evidence type="ECO:0000313" key="5">
    <source>
        <dbReference type="Proteomes" id="UP000580043"/>
    </source>
</evidence>
<protein>
    <submittedName>
        <fullName evidence="4">DUF4384 domain-containing protein</fullName>
    </submittedName>
</protein>
<keyword evidence="5" id="KW-1185">Reference proteome</keyword>
<dbReference type="PANTHER" id="PTHR48104:SF30">
    <property type="entry name" value="METACASPASE-1"/>
    <property type="match status" value="1"/>
</dbReference>
<feature type="signal peptide" evidence="1">
    <location>
        <begin position="1"/>
        <end position="30"/>
    </location>
</feature>
<dbReference type="Pfam" id="PF14326">
    <property type="entry name" value="DUF4384"/>
    <property type="match status" value="1"/>
</dbReference>
<keyword evidence="1" id="KW-0732">Signal</keyword>
<dbReference type="Proteomes" id="UP000580043">
    <property type="component" value="Unassembled WGS sequence"/>
</dbReference>
<dbReference type="InterPro" id="IPR011600">
    <property type="entry name" value="Pept_C14_caspase"/>
</dbReference>
<comment type="caution">
    <text evidence="4">The sequence shown here is derived from an EMBL/GenBank/DDBJ whole genome shotgun (WGS) entry which is preliminary data.</text>
</comment>
<dbReference type="GO" id="GO:0006508">
    <property type="term" value="P:proteolysis"/>
    <property type="evidence" value="ECO:0007669"/>
    <property type="project" value="InterPro"/>
</dbReference>
<sequence length="545" mass="57475">MMKTLSRPGRLAPLLLTALLSPLLTPPLLAAPLSADTGAPQPTGGFSRPASAQVRALILTIGAYRNGIPALSGVARDAESARAIARRMGVPENNILALRDEELTLAGLRKAFDRLEAELGDNDELFIYYSGHGSRQTVQEADGSERCAESLVSVDGQAFLDRELDARLKKLSSRARKLVVFIDACHSGGVTTRALGRDTPFTAKFWQGGNAENCSRPVNVLTRNIVLTTARPGNGGGNFAYIAAARADEISLDQPGRGGVATQSWLACMAGGAQDSNGSGGLSAEEIRECAQRGIDGRLKDVPGYLPHHVAITGNAEMVLSYAAATPAPALTAAASLAAPVTATPPVAAPLSASPPSAVGPGETRRTPLAALQDIYNNRDDRRLVSLDTDQAQLRIGRDKVSFTLGSREGGYVYLLMAGSDGEAFDLLFPNSLDSDNRIRPGETLKLPRQRWELEAQGPAGRNTVLAIVTDGPRDFSRAGLKPTGPFSSADAARAKDIQLVTIQGGGATDECERTNPNPQRNLAIRKRCAGTYGAALLTLEEIAP</sequence>
<feature type="chain" id="PRO_5032337508" evidence="1">
    <location>
        <begin position="31"/>
        <end position="545"/>
    </location>
</feature>
<evidence type="ECO:0000259" key="2">
    <source>
        <dbReference type="Pfam" id="PF00656"/>
    </source>
</evidence>
<evidence type="ECO:0000313" key="4">
    <source>
        <dbReference type="EMBL" id="NML26020.1"/>
    </source>
</evidence>
<reference evidence="4 5" key="1">
    <citation type="submission" date="2020-04" db="EMBL/GenBank/DDBJ databases">
        <title>Zoogloea sp. G-4-1-14 isolated from soil.</title>
        <authorList>
            <person name="Dahal R.H."/>
        </authorList>
    </citation>
    <scope>NUCLEOTIDE SEQUENCE [LARGE SCALE GENOMIC DNA]</scope>
    <source>
        <strain evidence="4 5">G-4-1-14</strain>
    </source>
</reference>
<dbReference type="GO" id="GO:0004197">
    <property type="term" value="F:cysteine-type endopeptidase activity"/>
    <property type="evidence" value="ECO:0007669"/>
    <property type="project" value="InterPro"/>
</dbReference>
<dbReference type="RefSeq" id="WP_169145568.1">
    <property type="nucleotide sequence ID" value="NZ_JABBGA010000006.1"/>
</dbReference>
<dbReference type="AlphaFoldDB" id="A0A848G4C6"/>
<dbReference type="InterPro" id="IPR025493">
    <property type="entry name" value="DUF4384"/>
</dbReference>